<feature type="region of interest" description="Disordered" evidence="1">
    <location>
        <begin position="91"/>
        <end position="118"/>
    </location>
</feature>
<accession>A0A195DD35</accession>
<dbReference type="EMBL" id="KQ980989">
    <property type="protein sequence ID" value="KYN10742.1"/>
    <property type="molecule type" value="Genomic_DNA"/>
</dbReference>
<evidence type="ECO:0000313" key="2">
    <source>
        <dbReference type="EMBL" id="KYN10742.1"/>
    </source>
</evidence>
<feature type="compositionally biased region" description="Acidic residues" evidence="1">
    <location>
        <begin position="91"/>
        <end position="102"/>
    </location>
</feature>
<evidence type="ECO:0000313" key="3">
    <source>
        <dbReference type="Proteomes" id="UP000078492"/>
    </source>
</evidence>
<gene>
    <name evidence="2" type="ORF">ALC57_17349</name>
</gene>
<dbReference type="Proteomes" id="UP000078492">
    <property type="component" value="Unassembled WGS sequence"/>
</dbReference>
<evidence type="ECO:0000256" key="1">
    <source>
        <dbReference type="SAM" id="MobiDB-lite"/>
    </source>
</evidence>
<proteinExistence type="predicted"/>
<sequence length="151" mass="16859">MMTYVEPSMQLMRVARVNFQRIEFRRDVECVGDASVVHQRGKRGGSGQEEGKWLHHGCRGADHLTGSALDYGVTQSPPYPSRLVMTVISADDEGDDNNDDGDGANGNNARTQPIASNRNELRPKNELIVDWRIYYRSVALATIKSTIYDTT</sequence>
<protein>
    <submittedName>
        <fullName evidence="2">Uncharacterized protein</fullName>
    </submittedName>
</protein>
<reference evidence="2 3" key="1">
    <citation type="submission" date="2015-09" db="EMBL/GenBank/DDBJ databases">
        <title>Trachymyrmex cornetzi WGS genome.</title>
        <authorList>
            <person name="Nygaard S."/>
            <person name="Hu H."/>
            <person name="Boomsma J."/>
            <person name="Zhang G."/>
        </authorList>
    </citation>
    <scope>NUCLEOTIDE SEQUENCE [LARGE SCALE GENOMIC DNA]</scope>
    <source>
        <strain evidence="2">Tcor2-1</strain>
        <tissue evidence="2">Whole body</tissue>
    </source>
</reference>
<name>A0A195DD35_9HYME</name>
<keyword evidence="3" id="KW-1185">Reference proteome</keyword>
<organism evidence="2 3">
    <name type="scientific">Trachymyrmex cornetzi</name>
    <dbReference type="NCBI Taxonomy" id="471704"/>
    <lineage>
        <taxon>Eukaryota</taxon>
        <taxon>Metazoa</taxon>
        <taxon>Ecdysozoa</taxon>
        <taxon>Arthropoda</taxon>
        <taxon>Hexapoda</taxon>
        <taxon>Insecta</taxon>
        <taxon>Pterygota</taxon>
        <taxon>Neoptera</taxon>
        <taxon>Endopterygota</taxon>
        <taxon>Hymenoptera</taxon>
        <taxon>Apocrita</taxon>
        <taxon>Aculeata</taxon>
        <taxon>Formicoidea</taxon>
        <taxon>Formicidae</taxon>
        <taxon>Myrmicinae</taxon>
        <taxon>Trachymyrmex</taxon>
    </lineage>
</organism>
<dbReference type="AlphaFoldDB" id="A0A195DD35"/>